<accession>A0A0E2ZM93</accession>
<evidence type="ECO:0000313" key="1">
    <source>
        <dbReference type="EMBL" id="KFI19482.1"/>
    </source>
</evidence>
<dbReference type="Proteomes" id="UP000028839">
    <property type="component" value="Unassembled WGS sequence"/>
</dbReference>
<gene>
    <name evidence="1" type="ORF">IB75_08915</name>
</gene>
<dbReference type="AlphaFoldDB" id="A0A0E2ZM93"/>
<dbReference type="OrthoDB" id="5766563at2"/>
<evidence type="ECO:0000313" key="2">
    <source>
        <dbReference type="Proteomes" id="UP000028839"/>
    </source>
</evidence>
<dbReference type="HOGENOM" id="CLU_1509080_0_0_6"/>
<name>A0A0E2ZM93_9GAMM</name>
<protein>
    <submittedName>
        <fullName evidence="1">Uncharacterized protein</fullName>
    </submittedName>
</protein>
<dbReference type="EMBL" id="JPGN01000053">
    <property type="protein sequence ID" value="KFI19482.1"/>
    <property type="molecule type" value="Genomic_DNA"/>
</dbReference>
<comment type="caution">
    <text evidence="1">The sequence shown here is derived from an EMBL/GenBank/DDBJ whole genome shotgun (WGS) entry which is preliminary data.</text>
</comment>
<proteinExistence type="predicted"/>
<sequence length="178" mass="20871">MLMRPLMVWLFLLALFLIFLVPAKFRLQTLGGIILLTLIGFFVSQPEEEKTKKVRNLIPIEQVEFIAIEFQPRPGVGQELVGEILNHSSSYALTGLGIRLIIKDCIENNEESQKICSVLEETQADLSLFAPPKEKRKFKKRLYLRELHARGDIQWEYVILYTETRKRRFWESLPFFQD</sequence>
<reference evidence="1 2" key="1">
    <citation type="submission" date="2014-07" db="EMBL/GenBank/DDBJ databases">
        <title>Comparative analysis of Nitrosococcus oceani genome inventories of strains from Pacific and Atlantic gyres.</title>
        <authorList>
            <person name="Lim C.K."/>
            <person name="Wang L."/>
            <person name="Sayavedra-Soto L.A."/>
            <person name="Klotz M.G."/>
        </authorList>
    </citation>
    <scope>NUCLEOTIDE SEQUENCE [LARGE SCALE GENOMIC DNA]</scope>
    <source>
        <strain evidence="1 2">C-27</strain>
    </source>
</reference>
<organism evidence="1 2">
    <name type="scientific">Nitrosococcus oceani C-27</name>
    <dbReference type="NCBI Taxonomy" id="314279"/>
    <lineage>
        <taxon>Bacteria</taxon>
        <taxon>Pseudomonadati</taxon>
        <taxon>Pseudomonadota</taxon>
        <taxon>Gammaproteobacteria</taxon>
        <taxon>Chromatiales</taxon>
        <taxon>Chromatiaceae</taxon>
        <taxon>Nitrosococcus</taxon>
    </lineage>
</organism>